<sequence length="30" mass="3579">MKPQIRFETDKSMLELSKAFDIPYSKTMQD</sequence>
<dbReference type="AlphaFoldDB" id="A0A1G7CQ79"/>
<keyword evidence="2" id="KW-1185">Reference proteome</keyword>
<name>A0A1G7CQ79_9SPHI</name>
<accession>A0A1G7CQ79</accession>
<proteinExistence type="predicted"/>
<evidence type="ECO:0000313" key="1">
    <source>
        <dbReference type="EMBL" id="SDE40655.1"/>
    </source>
</evidence>
<dbReference type="EMBL" id="FNAI01000006">
    <property type="protein sequence ID" value="SDE40655.1"/>
    <property type="molecule type" value="Genomic_DNA"/>
</dbReference>
<dbReference type="Proteomes" id="UP000199072">
    <property type="component" value="Unassembled WGS sequence"/>
</dbReference>
<reference evidence="1 2" key="1">
    <citation type="submission" date="2016-10" db="EMBL/GenBank/DDBJ databases">
        <authorList>
            <person name="de Groot N.N."/>
        </authorList>
    </citation>
    <scope>NUCLEOTIDE SEQUENCE [LARGE SCALE GENOMIC DNA]</scope>
    <source>
        <strain evidence="1 2">47C3B</strain>
    </source>
</reference>
<organism evidence="1 2">
    <name type="scientific">Mucilaginibacter pineti</name>
    <dbReference type="NCBI Taxonomy" id="1391627"/>
    <lineage>
        <taxon>Bacteria</taxon>
        <taxon>Pseudomonadati</taxon>
        <taxon>Bacteroidota</taxon>
        <taxon>Sphingobacteriia</taxon>
        <taxon>Sphingobacteriales</taxon>
        <taxon>Sphingobacteriaceae</taxon>
        <taxon>Mucilaginibacter</taxon>
    </lineage>
</organism>
<protein>
    <submittedName>
        <fullName evidence="1">Uncharacterized protein</fullName>
    </submittedName>
</protein>
<evidence type="ECO:0000313" key="2">
    <source>
        <dbReference type="Proteomes" id="UP000199072"/>
    </source>
</evidence>
<gene>
    <name evidence="1" type="ORF">SAMN05216464_10621</name>
</gene>